<gene>
    <name evidence="1" type="ORF">EYC82_15890</name>
</gene>
<dbReference type="Proteomes" id="UP001143304">
    <property type="component" value="Unassembled WGS sequence"/>
</dbReference>
<comment type="caution">
    <text evidence="1">The sequence shown here is derived from an EMBL/GenBank/DDBJ whole genome shotgun (WGS) entry which is preliminary data.</text>
</comment>
<evidence type="ECO:0000313" key="2">
    <source>
        <dbReference type="Proteomes" id="UP001143304"/>
    </source>
</evidence>
<organism evidence="1 2">
    <name type="scientific">Candidatus Marimicrobium litorale</name>
    <dbReference type="NCBI Taxonomy" id="2518991"/>
    <lineage>
        <taxon>Bacteria</taxon>
        <taxon>Pseudomonadati</taxon>
        <taxon>Pseudomonadota</taxon>
        <taxon>Gammaproteobacteria</taxon>
        <taxon>Cellvibrionales</taxon>
        <taxon>Halieaceae</taxon>
        <taxon>Marimicrobium</taxon>
    </lineage>
</organism>
<sequence>MLAQAVVTACKGPDGWETPLQPRLLHVLFERLVGLDVDFEKLQGTTMDAAASGLASQEQRVELIELMVMAEILASPLPMWLEQNIEDWAASLGVESASLELARDLATHASHSALQDFYRCNWIGELDRQNPRFQELFSRYGDQAFTFTMEEEPETIEKWSKLEFCPAGSIGRHVWDFYRARDFKLPGSVGSANEALARHDWIHVLGDFDTTPMGEMEVTAFQAAASNLPGATLGFIGAVSIFETGMLQSLVAPGHIHNLDQPGGPERIADAISRGKALLYDVFQDIDFFARANQPLHEIRIELGVRDKVTPN</sequence>
<reference evidence="1" key="1">
    <citation type="submission" date="2019-02" db="EMBL/GenBank/DDBJ databases">
        <authorList>
            <person name="Li S.-H."/>
        </authorList>
    </citation>
    <scope>NUCLEOTIDE SEQUENCE</scope>
    <source>
        <strain evidence="1">IMCC11814</strain>
    </source>
</reference>
<dbReference type="RefSeq" id="WP_279250536.1">
    <property type="nucleotide sequence ID" value="NZ_SHNO01000001.1"/>
</dbReference>
<evidence type="ECO:0000313" key="1">
    <source>
        <dbReference type="EMBL" id="MCX2978845.1"/>
    </source>
</evidence>
<accession>A0ABT3TAH9</accession>
<protein>
    <submittedName>
        <fullName evidence="1">Uncharacterized protein</fullName>
    </submittedName>
</protein>
<dbReference type="EMBL" id="SHNO01000001">
    <property type="protein sequence ID" value="MCX2978845.1"/>
    <property type="molecule type" value="Genomic_DNA"/>
</dbReference>
<keyword evidence="2" id="KW-1185">Reference proteome</keyword>
<proteinExistence type="predicted"/>
<name>A0ABT3TAH9_9GAMM</name>